<comment type="caution">
    <text evidence="3">The sequence shown here is derived from an EMBL/GenBank/DDBJ whole genome shotgun (WGS) entry which is preliminary data.</text>
</comment>
<dbReference type="InterPro" id="IPR005532">
    <property type="entry name" value="SUMF_dom"/>
</dbReference>
<dbReference type="InterPro" id="IPR016187">
    <property type="entry name" value="CTDL_fold"/>
</dbReference>
<dbReference type="EMBL" id="JBHUFL010000002">
    <property type="protein sequence ID" value="MFD1834055.1"/>
    <property type="molecule type" value="Genomic_DNA"/>
</dbReference>
<keyword evidence="4" id="KW-1185">Reference proteome</keyword>
<dbReference type="Pfam" id="PF03781">
    <property type="entry name" value="FGE-sulfatase"/>
    <property type="match status" value="1"/>
</dbReference>
<protein>
    <submittedName>
        <fullName evidence="3">SUMF1/EgtB/PvdO family nonheme iron enzyme</fullName>
    </submittedName>
</protein>
<feature type="domain" description="Sulfatase-modifying factor enzyme-like" evidence="2">
    <location>
        <begin position="24"/>
        <end position="268"/>
    </location>
</feature>
<evidence type="ECO:0000313" key="4">
    <source>
        <dbReference type="Proteomes" id="UP001597280"/>
    </source>
</evidence>
<evidence type="ECO:0000256" key="1">
    <source>
        <dbReference type="SAM" id="MobiDB-lite"/>
    </source>
</evidence>
<sequence length="279" mass="29502">MTLAAPPLILPVGQVSSRGLAAVPVDPQQLEGLRVDEACVSVAEFATFARETGYVSVAERAGASAVFSGLLRPDLRRASPTVPGAPWWRLVEGADWAHPEGPGSDVAAGTHADAGRSDRADHPVVHLAAADAEAFAAWCGMRLPTEEEWERAARGGLEGTRYPWGDELVPDGEHMANLWQGSFPLRDTAEDGYRGTAPVRSFPPNDLGLYEVTGNVWEWCAADAATGARAVRGGSYLGREDSETGCGIAARATREASATRGDTGMRLVTDGALPWTPAR</sequence>
<gene>
    <name evidence="3" type="ORF">ACFSDA_03105</name>
</gene>
<dbReference type="RefSeq" id="WP_343903497.1">
    <property type="nucleotide sequence ID" value="NZ_BAAAIS010000002.1"/>
</dbReference>
<proteinExistence type="predicted"/>
<organism evidence="3 4">
    <name type="scientific">Brachybacterium rhamnosum</name>
    <dbReference type="NCBI Taxonomy" id="173361"/>
    <lineage>
        <taxon>Bacteria</taxon>
        <taxon>Bacillati</taxon>
        <taxon>Actinomycetota</taxon>
        <taxon>Actinomycetes</taxon>
        <taxon>Micrococcales</taxon>
        <taxon>Dermabacteraceae</taxon>
        <taxon>Brachybacterium</taxon>
    </lineage>
</organism>
<reference evidence="4" key="1">
    <citation type="journal article" date="2019" name="Int. J. Syst. Evol. Microbiol.">
        <title>The Global Catalogue of Microorganisms (GCM) 10K type strain sequencing project: providing services to taxonomists for standard genome sequencing and annotation.</title>
        <authorList>
            <consortium name="The Broad Institute Genomics Platform"/>
            <consortium name="The Broad Institute Genome Sequencing Center for Infectious Disease"/>
            <person name="Wu L."/>
            <person name="Ma J."/>
        </authorList>
    </citation>
    <scope>NUCLEOTIDE SEQUENCE [LARGE SCALE GENOMIC DNA]</scope>
    <source>
        <strain evidence="4">JCM 11650</strain>
    </source>
</reference>
<dbReference type="InterPro" id="IPR051043">
    <property type="entry name" value="Sulfatase_Mod_Factor_Kinase"/>
</dbReference>
<name>A0ABW4PW83_9MICO</name>
<dbReference type="PANTHER" id="PTHR23150">
    <property type="entry name" value="SULFATASE MODIFYING FACTOR 1, 2"/>
    <property type="match status" value="1"/>
</dbReference>
<feature type="region of interest" description="Disordered" evidence="1">
    <location>
        <begin position="99"/>
        <end position="118"/>
    </location>
</feature>
<accession>A0ABW4PW83</accession>
<dbReference type="SUPFAM" id="SSF56436">
    <property type="entry name" value="C-type lectin-like"/>
    <property type="match status" value="1"/>
</dbReference>
<dbReference type="Gene3D" id="3.90.1580.10">
    <property type="entry name" value="paralog of FGE (formylglycine-generating enzyme)"/>
    <property type="match status" value="1"/>
</dbReference>
<dbReference type="PANTHER" id="PTHR23150:SF19">
    <property type="entry name" value="FORMYLGLYCINE-GENERATING ENZYME"/>
    <property type="match status" value="1"/>
</dbReference>
<dbReference type="Proteomes" id="UP001597280">
    <property type="component" value="Unassembled WGS sequence"/>
</dbReference>
<evidence type="ECO:0000259" key="2">
    <source>
        <dbReference type="Pfam" id="PF03781"/>
    </source>
</evidence>
<evidence type="ECO:0000313" key="3">
    <source>
        <dbReference type="EMBL" id="MFD1834055.1"/>
    </source>
</evidence>
<dbReference type="InterPro" id="IPR042095">
    <property type="entry name" value="SUMF_sf"/>
</dbReference>